<evidence type="ECO:0000256" key="1">
    <source>
        <dbReference type="SAM" id="MobiDB-lite"/>
    </source>
</evidence>
<keyword evidence="3" id="KW-1185">Reference proteome</keyword>
<evidence type="ECO:0000313" key="3">
    <source>
        <dbReference type="Proteomes" id="UP001189624"/>
    </source>
</evidence>
<dbReference type="Gramene" id="rna-AYBTSS11_LOCUS1046">
    <property type="protein sequence ID" value="CAJ1816937.1"/>
    <property type="gene ID" value="gene-AYBTSS11_LOCUS1046"/>
</dbReference>
<evidence type="ECO:0000313" key="2">
    <source>
        <dbReference type="EMBL" id="CAJ1816937.1"/>
    </source>
</evidence>
<reference evidence="2" key="1">
    <citation type="submission" date="2023-10" db="EMBL/GenBank/DDBJ databases">
        <authorList>
            <person name="Domelevo Entfellner J.-B."/>
        </authorList>
    </citation>
    <scope>NUCLEOTIDE SEQUENCE</scope>
</reference>
<organism evidence="2 3">
    <name type="scientific">Sphenostylis stenocarpa</name>
    <dbReference type="NCBI Taxonomy" id="92480"/>
    <lineage>
        <taxon>Eukaryota</taxon>
        <taxon>Viridiplantae</taxon>
        <taxon>Streptophyta</taxon>
        <taxon>Embryophyta</taxon>
        <taxon>Tracheophyta</taxon>
        <taxon>Spermatophyta</taxon>
        <taxon>Magnoliopsida</taxon>
        <taxon>eudicotyledons</taxon>
        <taxon>Gunneridae</taxon>
        <taxon>Pentapetalae</taxon>
        <taxon>rosids</taxon>
        <taxon>fabids</taxon>
        <taxon>Fabales</taxon>
        <taxon>Fabaceae</taxon>
        <taxon>Papilionoideae</taxon>
        <taxon>50 kb inversion clade</taxon>
        <taxon>NPAAA clade</taxon>
        <taxon>indigoferoid/millettioid clade</taxon>
        <taxon>Phaseoleae</taxon>
        <taxon>Sphenostylis</taxon>
    </lineage>
</organism>
<name>A0AA86RW42_9FABA</name>
<feature type="compositionally biased region" description="Acidic residues" evidence="1">
    <location>
        <begin position="130"/>
        <end position="140"/>
    </location>
</feature>
<protein>
    <submittedName>
        <fullName evidence="2">Uncharacterized protein</fullName>
    </submittedName>
</protein>
<accession>A0AA86RW42</accession>
<feature type="compositionally biased region" description="Low complexity" evidence="1">
    <location>
        <begin position="9"/>
        <end position="18"/>
    </location>
</feature>
<sequence length="211" mass="23146">MSVTPPINKTKTSSTSTTHALRLKSSQHSTHRTLNFCTCVPSNTQKQNLIFSMEEGPPSIQDLIFSLQQATFMAKQLPSSSTASPTHLHQIHSSLYHAHRHLSAFLSALPLPPLSAAESSATGEPMQVEDGGDDGGDDEETTSKCTIDLVEEKMRHCFIKNKRPKRPLSPSAAAIAEEKGVSDDGYAGPVRDYDPYVVRLKSLDLLYQFHV</sequence>
<feature type="region of interest" description="Disordered" evidence="1">
    <location>
        <begin position="116"/>
        <end position="141"/>
    </location>
</feature>
<proteinExistence type="predicted"/>
<dbReference type="Proteomes" id="UP001189624">
    <property type="component" value="Chromosome 1"/>
</dbReference>
<dbReference type="PANTHER" id="PTHR37697:SF2">
    <property type="entry name" value="AP2-LIKE ETHYLENE-RESPONSIVE TRANSCRIPTION FACTOR SNZ"/>
    <property type="match status" value="1"/>
</dbReference>
<dbReference type="AlphaFoldDB" id="A0AA86RW42"/>
<feature type="region of interest" description="Disordered" evidence="1">
    <location>
        <begin position="1"/>
        <end position="27"/>
    </location>
</feature>
<gene>
    <name evidence="2" type="ORF">AYBTSS11_LOCUS1046</name>
</gene>
<dbReference type="EMBL" id="OY731398">
    <property type="protein sequence ID" value="CAJ1816937.1"/>
    <property type="molecule type" value="Genomic_DNA"/>
</dbReference>
<dbReference type="PANTHER" id="PTHR37697">
    <property type="entry name" value="AP2-LIKE ETHYLENE-RESPONSIVE TRANSCRIPTION FACTOR SNZ"/>
    <property type="match status" value="1"/>
</dbReference>